<evidence type="ECO:0000256" key="1">
    <source>
        <dbReference type="SAM" id="MobiDB-lite"/>
    </source>
</evidence>
<feature type="transmembrane region" description="Helical" evidence="2">
    <location>
        <begin position="72"/>
        <end position="93"/>
    </location>
</feature>
<dbReference type="InterPro" id="IPR021235">
    <property type="entry name" value="DUF2637"/>
</dbReference>
<evidence type="ECO:0000313" key="3">
    <source>
        <dbReference type="EMBL" id="REF00654.1"/>
    </source>
</evidence>
<comment type="caution">
    <text evidence="3">The sequence shown here is derived from an EMBL/GenBank/DDBJ whole genome shotgun (WGS) entry which is preliminary data.</text>
</comment>
<gene>
    <name evidence="3" type="ORF">DFJ69_6210</name>
</gene>
<feature type="compositionally biased region" description="Low complexity" evidence="1">
    <location>
        <begin position="272"/>
        <end position="282"/>
    </location>
</feature>
<dbReference type="AlphaFoldDB" id="A0A3D9T2R5"/>
<feature type="transmembrane region" description="Helical" evidence="2">
    <location>
        <begin position="100"/>
        <end position="119"/>
    </location>
</feature>
<dbReference type="Proteomes" id="UP000256661">
    <property type="component" value="Unassembled WGS sequence"/>
</dbReference>
<reference evidence="3 4" key="1">
    <citation type="submission" date="2018-08" db="EMBL/GenBank/DDBJ databases">
        <title>Sequencing the genomes of 1000 actinobacteria strains.</title>
        <authorList>
            <person name="Klenk H.-P."/>
        </authorList>
    </citation>
    <scope>NUCLEOTIDE SEQUENCE [LARGE SCALE GENOMIC DNA]</scope>
    <source>
        <strain evidence="3 4">DSM 43927</strain>
    </source>
</reference>
<accession>A0A3D9T2R5</accession>
<evidence type="ECO:0000256" key="2">
    <source>
        <dbReference type="SAM" id="Phobius"/>
    </source>
</evidence>
<evidence type="ECO:0000313" key="4">
    <source>
        <dbReference type="Proteomes" id="UP000256661"/>
    </source>
</evidence>
<keyword evidence="4" id="KW-1185">Reference proteome</keyword>
<feature type="region of interest" description="Disordered" evidence="1">
    <location>
        <begin position="243"/>
        <end position="344"/>
    </location>
</feature>
<keyword evidence="2" id="KW-1133">Transmembrane helix</keyword>
<dbReference type="EMBL" id="QTTT01000001">
    <property type="protein sequence ID" value="REF00654.1"/>
    <property type="molecule type" value="Genomic_DNA"/>
</dbReference>
<dbReference type="OrthoDB" id="4333663at2"/>
<name>A0A3D9T2R5_9ACTN</name>
<keyword evidence="2" id="KW-0812">Transmembrane</keyword>
<keyword evidence="2" id="KW-0472">Membrane</keyword>
<sequence>MNGTDRPQTIGNARASADGQIAGDGIEPPSSWPVSVRVAILVEAPLVTALAVLGGVASFHTVRDVARPWFGGWAWVVPVGIDVGIIALLAWDLLMEYLNIAWPVLRWVAWTFIGATIYLNVTAARGEDAAVVIHAAMPTLFIVTIEGIRHLLRRSAGLTGRLRIEGIPMSRRVLAPWSSWALHRRMVLWHITTYQDGLRLEYERLQTVCRLQESYGRWRWHWKAPLRERLALRLHPAQITANVQRPAAQHPGSDAARGPGTDPPLAKRSDTGRASTAGRAAGDVFHPQEGNAAAGDTMSMPATSPPARAAVAGRHDRSSRPGAAQTRRRSVPARGGAPEGRAPDERDAALVKAAQNIIAVCRSQGISLTQSELGRRLREEGHSIANGRLAWLSGQVDPPLRR</sequence>
<proteinExistence type="predicted"/>
<organism evidence="3 4">
    <name type="scientific">Thermomonospora umbrina</name>
    <dbReference type="NCBI Taxonomy" id="111806"/>
    <lineage>
        <taxon>Bacteria</taxon>
        <taxon>Bacillati</taxon>
        <taxon>Actinomycetota</taxon>
        <taxon>Actinomycetes</taxon>
        <taxon>Streptosporangiales</taxon>
        <taxon>Thermomonosporaceae</taxon>
        <taxon>Thermomonospora</taxon>
    </lineage>
</organism>
<dbReference type="RefSeq" id="WP_116025782.1">
    <property type="nucleotide sequence ID" value="NZ_QTTT01000001.1"/>
</dbReference>
<feature type="transmembrane region" description="Helical" evidence="2">
    <location>
        <begin position="38"/>
        <end position="60"/>
    </location>
</feature>
<protein>
    <submittedName>
        <fullName evidence="3">Uncharacterized protein DUF2637</fullName>
    </submittedName>
</protein>
<feature type="transmembrane region" description="Helical" evidence="2">
    <location>
        <begin position="131"/>
        <end position="152"/>
    </location>
</feature>
<dbReference type="Pfam" id="PF10935">
    <property type="entry name" value="DUF2637"/>
    <property type="match status" value="1"/>
</dbReference>